<name>A0A2W0HF45_9BACI</name>
<dbReference type="Proteomes" id="UP000248066">
    <property type="component" value="Unassembled WGS sequence"/>
</dbReference>
<evidence type="ECO:0000313" key="2">
    <source>
        <dbReference type="EMBL" id="PYZ95419.1"/>
    </source>
</evidence>
<comment type="caution">
    <text evidence="2">The sequence shown here is derived from an EMBL/GenBank/DDBJ whole genome shotgun (WGS) entry which is preliminary data.</text>
</comment>
<reference evidence="2 3" key="1">
    <citation type="submission" date="2017-10" db="EMBL/GenBank/DDBJ databases">
        <title>Bacillus sp. nov., a halophilic bacterium isolated from a Yangshapao Lake.</title>
        <authorList>
            <person name="Wang H."/>
        </authorList>
    </citation>
    <scope>NUCLEOTIDE SEQUENCE [LARGE SCALE GENOMIC DNA]</scope>
    <source>
        <strain evidence="2 3">YSP-3</strain>
    </source>
</reference>
<keyword evidence="3" id="KW-1185">Reference proteome</keyword>
<feature type="region of interest" description="Disordered" evidence="1">
    <location>
        <begin position="75"/>
        <end position="114"/>
    </location>
</feature>
<proteinExistence type="predicted"/>
<feature type="region of interest" description="Disordered" evidence="1">
    <location>
        <begin position="1"/>
        <end position="31"/>
    </location>
</feature>
<dbReference type="EMBL" id="PDOF01000005">
    <property type="protein sequence ID" value="PYZ95419.1"/>
    <property type="molecule type" value="Genomic_DNA"/>
</dbReference>
<organism evidence="2 3">
    <name type="scientific">Alteribacter lacisalsi</name>
    <dbReference type="NCBI Taxonomy" id="2045244"/>
    <lineage>
        <taxon>Bacteria</taxon>
        <taxon>Bacillati</taxon>
        <taxon>Bacillota</taxon>
        <taxon>Bacilli</taxon>
        <taxon>Bacillales</taxon>
        <taxon>Bacillaceae</taxon>
        <taxon>Alteribacter</taxon>
    </lineage>
</organism>
<feature type="compositionally biased region" description="Low complexity" evidence="1">
    <location>
        <begin position="20"/>
        <end position="31"/>
    </location>
</feature>
<gene>
    <name evidence="2" type="ORF">CR205_19575</name>
</gene>
<protein>
    <submittedName>
        <fullName evidence="2">Uncharacterized protein</fullName>
    </submittedName>
</protein>
<evidence type="ECO:0000313" key="3">
    <source>
        <dbReference type="Proteomes" id="UP000248066"/>
    </source>
</evidence>
<sequence length="114" mass="12591">MNGGGFTSEQPPAADRASCRKAATRAPRAARTTVRLSLVKMSSRREHGRRLKLNKFEEYDLNPRTNEQTAVRTLRRAPAADGTGMPTVHRISTGGYNNVESKRKPNCPSAPWKA</sequence>
<evidence type="ECO:0000256" key="1">
    <source>
        <dbReference type="SAM" id="MobiDB-lite"/>
    </source>
</evidence>
<accession>A0A2W0HF45</accession>
<dbReference type="AlphaFoldDB" id="A0A2W0HF45"/>